<reference evidence="1 2" key="1">
    <citation type="submission" date="2018-08" db="EMBL/GenBank/DDBJ databases">
        <authorList>
            <person name="Gonzaga-Molto A."/>
        </authorList>
    </citation>
    <scope>NUCLEOTIDE SEQUENCE [LARGE SCALE GENOMIC DNA]</scope>
    <source>
        <strain evidence="1">Acinetobacter calcoaceticus str. 2117</strain>
    </source>
</reference>
<organism evidence="1 2">
    <name type="scientific">Acinetobacter calcoaceticus</name>
    <dbReference type="NCBI Taxonomy" id="471"/>
    <lineage>
        <taxon>Bacteria</taxon>
        <taxon>Pseudomonadati</taxon>
        <taxon>Pseudomonadota</taxon>
        <taxon>Gammaproteobacteria</taxon>
        <taxon>Moraxellales</taxon>
        <taxon>Moraxellaceae</taxon>
        <taxon>Acinetobacter</taxon>
        <taxon>Acinetobacter calcoaceticus/baumannii complex</taxon>
    </lineage>
</organism>
<name>A0A446ZKX0_ACICA</name>
<dbReference type="Proteomes" id="UP000294355">
    <property type="component" value="Chromosome"/>
</dbReference>
<gene>
    <name evidence="1" type="ORF">AC2117_02323</name>
</gene>
<protein>
    <submittedName>
        <fullName evidence="1">Uncharacterized protein</fullName>
    </submittedName>
</protein>
<sequence>MKKTPITFTAGCAISNNNYYLSASIDELDSWDTFSRVFIYRHQSDTNWSSHDLDGWKVISVAYANLLNNRSLISLDKEGNVEIFQQAGEEYQQICPVINEQFIYGQFNRLRVIQDRIYACGDGAKIYFYEDENWKSIANNLEEKPLEIPKNDNFFLNNDQDLTFKKKSL</sequence>
<evidence type="ECO:0000313" key="1">
    <source>
        <dbReference type="EMBL" id="VAX45136.1"/>
    </source>
</evidence>
<dbReference type="AlphaFoldDB" id="A0A446ZKX0"/>
<proteinExistence type="predicted"/>
<accession>A0A446ZKX0</accession>
<dbReference type="RefSeq" id="WP_227549197.1">
    <property type="nucleotide sequence ID" value="NZ_LS999521.1"/>
</dbReference>
<evidence type="ECO:0000313" key="2">
    <source>
        <dbReference type="Proteomes" id="UP000294355"/>
    </source>
</evidence>
<dbReference type="EMBL" id="LS999521">
    <property type="protein sequence ID" value="VAX45136.1"/>
    <property type="molecule type" value="Genomic_DNA"/>
</dbReference>